<sequence length="457" mass="52639">MLQKSIYSILYFILIFFISRSIYFENTKTDMTSPFSKILAHLFIAILFIIAGCSSSDNFSGFSYDPEGVTETTDKGINPQYKRTIGVESGGVWVSNEFAGARMSDFYKVSDSLYRIEISPENKKINNSPWYAFKVWGSDKDSVTLQLHYNHGEHRYIPKLSKDGKTWRRIDPSNFSADTTNGTATLSLDLTLDPLWVSAQELYLWDDYRRWTDSLAAKRFIKTDTVGYSHNRRPIIKMGISETNNDSKKGVLIIMGRQHPSEVTGALAAQIFINELASQSKLANQFRKNFDVWTYPLVNPDGVQQGHWRHNSAGVDLNRDWQAFNQPETRAIRNDLLSLNNDSLRTVYYGIDFHSTDENLFYPINRDISTFPEDFTYQWIDSLTKTFPNYPVKVEPFDTSSPIAKNWIYHTFGADAVTYEINDRANRDSIRIVTRKNAQIIMQQLLNEKEEQKMPAK</sequence>
<reference evidence="5 6" key="1">
    <citation type="submission" date="2019-07" db="EMBL/GenBank/DDBJ databases">
        <title>Genomic Encyclopedia of Archaeal and Bacterial Type Strains, Phase II (KMG-II): from individual species to whole genera.</title>
        <authorList>
            <person name="Goeker M."/>
        </authorList>
    </citation>
    <scope>NUCLEOTIDE SEQUENCE [LARGE SCALE GENOMIC DNA]</scope>
    <source>
        <strain evidence="5 6">DSM 21935</strain>
    </source>
</reference>
<dbReference type="Gene3D" id="3.40.630.10">
    <property type="entry name" value="Zn peptidases"/>
    <property type="match status" value="1"/>
</dbReference>
<dbReference type="Pfam" id="PF00246">
    <property type="entry name" value="Peptidase_M14"/>
    <property type="match status" value="1"/>
</dbReference>
<feature type="active site" description="Proton donor/acceptor" evidence="2">
    <location>
        <position position="420"/>
    </location>
</feature>
<dbReference type="SMART" id="SM00631">
    <property type="entry name" value="Zn_pept"/>
    <property type="match status" value="1"/>
</dbReference>
<dbReference type="EMBL" id="VNHY01000004">
    <property type="protein sequence ID" value="TYP92127.1"/>
    <property type="molecule type" value="Genomic_DNA"/>
</dbReference>
<dbReference type="Gene3D" id="2.60.40.3120">
    <property type="match status" value="1"/>
</dbReference>
<dbReference type="GO" id="GO:0008270">
    <property type="term" value="F:zinc ion binding"/>
    <property type="evidence" value="ECO:0007669"/>
    <property type="project" value="InterPro"/>
</dbReference>
<dbReference type="InterPro" id="IPR000834">
    <property type="entry name" value="Peptidase_M14"/>
</dbReference>
<evidence type="ECO:0000313" key="6">
    <source>
        <dbReference type="Proteomes" id="UP000324595"/>
    </source>
</evidence>
<keyword evidence="5" id="KW-0121">Carboxypeptidase</keyword>
<evidence type="ECO:0000259" key="4">
    <source>
        <dbReference type="PROSITE" id="PS52035"/>
    </source>
</evidence>
<protein>
    <submittedName>
        <fullName evidence="5">Zinc carboxypeptidase</fullName>
    </submittedName>
</protein>
<comment type="similarity">
    <text evidence="2">Belongs to the peptidase M14 family.</text>
</comment>
<evidence type="ECO:0000256" key="2">
    <source>
        <dbReference type="PROSITE-ProRule" id="PRU01379"/>
    </source>
</evidence>
<proteinExistence type="inferred from homology"/>
<keyword evidence="3" id="KW-1133">Transmembrane helix</keyword>
<dbReference type="OrthoDB" id="1119199at2"/>
<organism evidence="5 6">
    <name type="scientific">Fodinibius salinus</name>
    <dbReference type="NCBI Taxonomy" id="860790"/>
    <lineage>
        <taxon>Bacteria</taxon>
        <taxon>Pseudomonadati</taxon>
        <taxon>Balneolota</taxon>
        <taxon>Balneolia</taxon>
        <taxon>Balneolales</taxon>
        <taxon>Balneolaceae</taxon>
        <taxon>Fodinibius</taxon>
    </lineage>
</organism>
<dbReference type="PANTHER" id="PTHR12756:SF11">
    <property type="entry name" value="CYTOSOLIC CARBOXYPEPTIDASE 1"/>
    <property type="match status" value="1"/>
</dbReference>
<evidence type="ECO:0000256" key="1">
    <source>
        <dbReference type="ARBA" id="ARBA00001947"/>
    </source>
</evidence>
<name>A0A5D3YF68_9BACT</name>
<dbReference type="PROSITE" id="PS52035">
    <property type="entry name" value="PEPTIDASE_M14"/>
    <property type="match status" value="1"/>
</dbReference>
<gene>
    <name evidence="5" type="ORF">LX73_2377</name>
</gene>
<dbReference type="AlphaFoldDB" id="A0A5D3YF68"/>
<keyword evidence="5" id="KW-0378">Hydrolase</keyword>
<dbReference type="GO" id="GO:0004181">
    <property type="term" value="F:metallocarboxypeptidase activity"/>
    <property type="evidence" value="ECO:0007669"/>
    <property type="project" value="InterPro"/>
</dbReference>
<feature type="transmembrane region" description="Helical" evidence="3">
    <location>
        <begin position="35"/>
        <end position="52"/>
    </location>
</feature>
<dbReference type="InterPro" id="IPR050821">
    <property type="entry name" value="Cytosolic_carboxypeptidase"/>
</dbReference>
<dbReference type="SUPFAM" id="SSF53187">
    <property type="entry name" value="Zn-dependent exopeptidases"/>
    <property type="match status" value="1"/>
</dbReference>
<evidence type="ECO:0000313" key="5">
    <source>
        <dbReference type="EMBL" id="TYP92127.1"/>
    </source>
</evidence>
<dbReference type="GO" id="GO:0006508">
    <property type="term" value="P:proteolysis"/>
    <property type="evidence" value="ECO:0007669"/>
    <property type="project" value="InterPro"/>
</dbReference>
<keyword evidence="3" id="KW-0812">Transmembrane</keyword>
<keyword evidence="5" id="KW-0645">Protease</keyword>
<dbReference type="PANTHER" id="PTHR12756">
    <property type="entry name" value="CYTOSOLIC CARBOXYPEPTIDASE"/>
    <property type="match status" value="1"/>
</dbReference>
<dbReference type="CDD" id="cd06237">
    <property type="entry name" value="M14_Nna1-like"/>
    <property type="match status" value="1"/>
</dbReference>
<keyword evidence="6" id="KW-1185">Reference proteome</keyword>
<dbReference type="Proteomes" id="UP000324595">
    <property type="component" value="Unassembled WGS sequence"/>
</dbReference>
<evidence type="ECO:0000256" key="3">
    <source>
        <dbReference type="SAM" id="Phobius"/>
    </source>
</evidence>
<accession>A0A5D3YF68</accession>
<comment type="caution">
    <text evidence="5">The sequence shown here is derived from an EMBL/GenBank/DDBJ whole genome shotgun (WGS) entry which is preliminary data.</text>
</comment>
<comment type="cofactor">
    <cofactor evidence="1">
        <name>Zn(2+)</name>
        <dbReference type="ChEBI" id="CHEBI:29105"/>
    </cofactor>
</comment>
<feature type="domain" description="Peptidase M14" evidence="4">
    <location>
        <begin position="201"/>
        <end position="445"/>
    </location>
</feature>
<feature type="transmembrane region" description="Helical" evidence="3">
    <location>
        <begin position="6"/>
        <end position="23"/>
    </location>
</feature>
<keyword evidence="3" id="KW-0472">Membrane</keyword>